<dbReference type="PANTHER" id="PTHR43065">
    <property type="entry name" value="SENSOR HISTIDINE KINASE"/>
    <property type="match status" value="1"/>
</dbReference>
<feature type="domain" description="Histidine kinase" evidence="11">
    <location>
        <begin position="253"/>
        <end position="482"/>
    </location>
</feature>
<dbReference type="KEGG" id="ddz:DSYM_08100"/>
<dbReference type="InterPro" id="IPR003594">
    <property type="entry name" value="HATPase_dom"/>
</dbReference>
<dbReference type="EMBL" id="AP021857">
    <property type="protein sequence ID" value="BBO20111.1"/>
    <property type="molecule type" value="Genomic_DNA"/>
</dbReference>
<evidence type="ECO:0000256" key="7">
    <source>
        <dbReference type="ARBA" id="ARBA00022777"/>
    </source>
</evidence>
<dbReference type="GO" id="GO:0005524">
    <property type="term" value="F:ATP binding"/>
    <property type="evidence" value="ECO:0007669"/>
    <property type="project" value="UniProtKB-KW"/>
</dbReference>
<dbReference type="PROSITE" id="PS50109">
    <property type="entry name" value="HIS_KIN"/>
    <property type="match status" value="1"/>
</dbReference>
<evidence type="ECO:0000256" key="6">
    <source>
        <dbReference type="ARBA" id="ARBA00022741"/>
    </source>
</evidence>
<evidence type="ECO:0000256" key="5">
    <source>
        <dbReference type="ARBA" id="ARBA00022679"/>
    </source>
</evidence>
<dbReference type="GO" id="GO:0016020">
    <property type="term" value="C:membrane"/>
    <property type="evidence" value="ECO:0007669"/>
    <property type="project" value="UniProtKB-SubCell"/>
</dbReference>
<dbReference type="CDD" id="cd00082">
    <property type="entry name" value="HisKA"/>
    <property type="match status" value="1"/>
</dbReference>
<dbReference type="PANTHER" id="PTHR43065:SF46">
    <property type="entry name" value="C4-DICARBOXYLATE TRANSPORT SENSOR PROTEIN DCTB"/>
    <property type="match status" value="1"/>
</dbReference>
<evidence type="ECO:0000259" key="12">
    <source>
        <dbReference type="PROSITE" id="PS50885"/>
    </source>
</evidence>
<dbReference type="SUPFAM" id="SSF47384">
    <property type="entry name" value="Homodimeric domain of signal transducing histidine kinase"/>
    <property type="match status" value="1"/>
</dbReference>
<dbReference type="Pfam" id="PF02518">
    <property type="entry name" value="HATPase_c"/>
    <property type="match status" value="1"/>
</dbReference>
<dbReference type="PROSITE" id="PS50885">
    <property type="entry name" value="HAMP"/>
    <property type="match status" value="1"/>
</dbReference>
<name>A0A809S3D7_9PROT</name>
<proteinExistence type="predicted"/>
<accession>A0A809S3D7</accession>
<evidence type="ECO:0000256" key="3">
    <source>
        <dbReference type="ARBA" id="ARBA00012438"/>
    </source>
</evidence>
<dbReference type="PRINTS" id="PR00344">
    <property type="entry name" value="BCTRLSENSOR"/>
</dbReference>
<feature type="transmembrane region" description="Helical" evidence="10">
    <location>
        <begin position="163"/>
        <end position="183"/>
    </location>
</feature>
<evidence type="ECO:0000256" key="10">
    <source>
        <dbReference type="SAM" id="Phobius"/>
    </source>
</evidence>
<dbReference type="Gene3D" id="1.10.287.130">
    <property type="match status" value="1"/>
</dbReference>
<evidence type="ECO:0000256" key="9">
    <source>
        <dbReference type="ARBA" id="ARBA00023012"/>
    </source>
</evidence>
<evidence type="ECO:0000313" key="14">
    <source>
        <dbReference type="Proteomes" id="UP000662914"/>
    </source>
</evidence>
<keyword evidence="10" id="KW-0812">Transmembrane</keyword>
<dbReference type="InterPro" id="IPR004358">
    <property type="entry name" value="Sig_transdc_His_kin-like_C"/>
</dbReference>
<evidence type="ECO:0000256" key="2">
    <source>
        <dbReference type="ARBA" id="ARBA00004370"/>
    </source>
</evidence>
<dbReference type="Proteomes" id="UP000662914">
    <property type="component" value="Chromosome"/>
</dbReference>
<dbReference type="AlphaFoldDB" id="A0A809S3D7"/>
<dbReference type="InterPro" id="IPR005467">
    <property type="entry name" value="His_kinase_dom"/>
</dbReference>
<dbReference type="Gene3D" id="3.30.565.10">
    <property type="entry name" value="Histidine kinase-like ATPase, C-terminal domain"/>
    <property type="match status" value="1"/>
</dbReference>
<protein>
    <recommendedName>
        <fullName evidence="3">histidine kinase</fullName>
        <ecNumber evidence="3">2.7.13.3</ecNumber>
    </recommendedName>
</protein>
<keyword evidence="9" id="KW-0902">Two-component regulatory system</keyword>
<dbReference type="Pfam" id="PF00672">
    <property type="entry name" value="HAMP"/>
    <property type="match status" value="1"/>
</dbReference>
<keyword evidence="5" id="KW-0808">Transferase</keyword>
<keyword evidence="7 13" id="KW-0418">Kinase</keyword>
<dbReference type="InterPro" id="IPR036890">
    <property type="entry name" value="HATPase_C_sf"/>
</dbReference>
<reference evidence="13" key="1">
    <citation type="journal article" name="DNA Res.">
        <title>The physiological potential of anammox bacteria as revealed by their core genome structure.</title>
        <authorList>
            <person name="Okubo T."/>
            <person name="Toyoda A."/>
            <person name="Fukuhara K."/>
            <person name="Uchiyama I."/>
            <person name="Harigaya Y."/>
            <person name="Kuroiwa M."/>
            <person name="Suzuki T."/>
            <person name="Murakami Y."/>
            <person name="Suwa Y."/>
            <person name="Takami H."/>
        </authorList>
    </citation>
    <scope>NUCLEOTIDE SEQUENCE</scope>
    <source>
        <strain evidence="13">317325-3</strain>
    </source>
</reference>
<dbReference type="SUPFAM" id="SSF55874">
    <property type="entry name" value="ATPase domain of HSP90 chaperone/DNA topoisomerase II/histidine kinase"/>
    <property type="match status" value="1"/>
</dbReference>
<dbReference type="Pfam" id="PF00512">
    <property type="entry name" value="HisKA"/>
    <property type="match status" value="1"/>
</dbReference>
<keyword evidence="8" id="KW-0067">ATP-binding</keyword>
<evidence type="ECO:0000313" key="13">
    <source>
        <dbReference type="EMBL" id="BBO20111.1"/>
    </source>
</evidence>
<feature type="domain" description="HAMP" evidence="12">
    <location>
        <begin position="184"/>
        <end position="236"/>
    </location>
</feature>
<dbReference type="InterPro" id="IPR003661">
    <property type="entry name" value="HisK_dim/P_dom"/>
</dbReference>
<organism evidence="13 14">
    <name type="scientific">Candidatus Desulfobacillus denitrificans</name>
    <dbReference type="NCBI Taxonomy" id="2608985"/>
    <lineage>
        <taxon>Bacteria</taxon>
        <taxon>Pseudomonadati</taxon>
        <taxon>Pseudomonadota</taxon>
        <taxon>Betaproteobacteria</taxon>
        <taxon>Candidatus Desulfobacillus</taxon>
    </lineage>
</organism>
<dbReference type="SMART" id="SM00387">
    <property type="entry name" value="HATPase_c"/>
    <property type="match status" value="1"/>
</dbReference>
<evidence type="ECO:0000256" key="8">
    <source>
        <dbReference type="ARBA" id="ARBA00022840"/>
    </source>
</evidence>
<sequence>MGMNSLRRKIALGYAAIGILVVAVSLLSFLELRLLEEKIVAGERVGEFFGLALEVRRFEKNYFLYHQETDLAETRAYVTQARALLQAHTGLFEALDEPARIARLAENLQQYAALIDGYAGSRRDARLESRIRQTGKEIVTVAEDLSRAERSALQALLDRHRQLLLGSVAVVAVLVVTIGQLLARRVSQPLKLLEDNMEAVAAGRLKTLEMAADDREIASLTLAFNHVLRELELRQGQLVRSEKLAALGTLLSGVAHELNNPLSNISSSCEILAEEIAGHDLPLKKELLTQIDEETWRARRIVRTLLDYARHREFRREPIPLGRLLDDTLRLMKGLVPTRVAIVRSIPEDLVVAGDKQRLQQVLFNLLGNAVEAVAGAGEILVAARRIVPAQQPCPQGAMTFGRLAEAGEAVEIEVRDNGHGIPPETLPRIFDPFFTTKEVGKGLGLGLFIVFEIVEEHGGQIAVASETGQGTAFFVRLPTEKP</sequence>
<comment type="subcellular location">
    <subcellularLocation>
        <location evidence="2">Membrane</location>
    </subcellularLocation>
</comment>
<comment type="catalytic activity">
    <reaction evidence="1">
        <text>ATP + protein L-histidine = ADP + protein N-phospho-L-histidine.</text>
        <dbReference type="EC" id="2.7.13.3"/>
    </reaction>
</comment>
<dbReference type="Gene3D" id="6.10.340.10">
    <property type="match status" value="1"/>
</dbReference>
<dbReference type="InterPro" id="IPR003660">
    <property type="entry name" value="HAMP_dom"/>
</dbReference>
<evidence type="ECO:0000256" key="4">
    <source>
        <dbReference type="ARBA" id="ARBA00022553"/>
    </source>
</evidence>
<keyword evidence="10" id="KW-1133">Transmembrane helix</keyword>
<gene>
    <name evidence="13" type="ORF">DSYM_08100</name>
</gene>
<dbReference type="SMART" id="SM00388">
    <property type="entry name" value="HisKA"/>
    <property type="match status" value="1"/>
</dbReference>
<keyword evidence="6" id="KW-0547">Nucleotide-binding</keyword>
<dbReference type="InterPro" id="IPR036097">
    <property type="entry name" value="HisK_dim/P_sf"/>
</dbReference>
<feature type="transmembrane region" description="Helical" evidence="10">
    <location>
        <begin position="12"/>
        <end position="30"/>
    </location>
</feature>
<evidence type="ECO:0000256" key="1">
    <source>
        <dbReference type="ARBA" id="ARBA00000085"/>
    </source>
</evidence>
<keyword evidence="4" id="KW-0597">Phosphoprotein</keyword>
<dbReference type="GO" id="GO:0000155">
    <property type="term" value="F:phosphorelay sensor kinase activity"/>
    <property type="evidence" value="ECO:0007669"/>
    <property type="project" value="InterPro"/>
</dbReference>
<evidence type="ECO:0000259" key="11">
    <source>
        <dbReference type="PROSITE" id="PS50109"/>
    </source>
</evidence>
<dbReference type="EC" id="2.7.13.3" evidence="3"/>
<keyword evidence="10" id="KW-0472">Membrane</keyword>